<name>A0A1K1NQT4_9FLAO</name>
<sequence length="63" mass="7012">MKTTLTLTGIIISIYAMATILGYFLEYHIISGNETSYITGNFILLLIGLVLLLYARGITRKQS</sequence>
<keyword evidence="3" id="KW-1185">Reference proteome</keyword>
<accession>A0A1K1NQT4</accession>
<proteinExistence type="predicted"/>
<protein>
    <submittedName>
        <fullName evidence="2">Uncharacterized protein</fullName>
    </submittedName>
</protein>
<evidence type="ECO:0000313" key="2">
    <source>
        <dbReference type="EMBL" id="SFW37611.1"/>
    </source>
</evidence>
<organism evidence="2 3">
    <name type="scientific">Sinomicrobium oceani</name>
    <dbReference type="NCBI Taxonomy" id="1150368"/>
    <lineage>
        <taxon>Bacteria</taxon>
        <taxon>Pseudomonadati</taxon>
        <taxon>Bacteroidota</taxon>
        <taxon>Flavobacteriia</taxon>
        <taxon>Flavobacteriales</taxon>
        <taxon>Flavobacteriaceae</taxon>
        <taxon>Sinomicrobium</taxon>
    </lineage>
</organism>
<evidence type="ECO:0000256" key="1">
    <source>
        <dbReference type="SAM" id="Phobius"/>
    </source>
</evidence>
<keyword evidence="1" id="KW-1133">Transmembrane helix</keyword>
<reference evidence="2 3" key="1">
    <citation type="submission" date="2016-11" db="EMBL/GenBank/DDBJ databases">
        <authorList>
            <person name="Jaros S."/>
            <person name="Januszkiewicz K."/>
            <person name="Wedrychowicz H."/>
        </authorList>
    </citation>
    <scope>NUCLEOTIDE SEQUENCE [LARGE SCALE GENOMIC DNA]</scope>
    <source>
        <strain evidence="2 3">CGMCC 1.12145</strain>
    </source>
</reference>
<keyword evidence="1" id="KW-0812">Transmembrane</keyword>
<dbReference type="Proteomes" id="UP000182248">
    <property type="component" value="Unassembled WGS sequence"/>
</dbReference>
<dbReference type="RefSeq" id="WP_139276041.1">
    <property type="nucleotide sequence ID" value="NZ_FPJE01000006.1"/>
</dbReference>
<keyword evidence="1" id="KW-0472">Membrane</keyword>
<dbReference type="AlphaFoldDB" id="A0A1K1NQT4"/>
<dbReference type="EMBL" id="FPJE01000006">
    <property type="protein sequence ID" value="SFW37611.1"/>
    <property type="molecule type" value="Genomic_DNA"/>
</dbReference>
<gene>
    <name evidence="2" type="ORF">SAMN02927921_01383</name>
</gene>
<feature type="transmembrane region" description="Helical" evidence="1">
    <location>
        <begin position="37"/>
        <end position="55"/>
    </location>
</feature>
<feature type="transmembrane region" description="Helical" evidence="1">
    <location>
        <begin position="7"/>
        <end position="25"/>
    </location>
</feature>
<evidence type="ECO:0000313" key="3">
    <source>
        <dbReference type="Proteomes" id="UP000182248"/>
    </source>
</evidence>